<proteinExistence type="predicted"/>
<organism evidence="2 3">
    <name type="scientific">Fervidobacterium pennivorans</name>
    <dbReference type="NCBI Taxonomy" id="93466"/>
    <lineage>
        <taxon>Bacteria</taxon>
        <taxon>Thermotogati</taxon>
        <taxon>Thermotogota</taxon>
        <taxon>Thermotogae</taxon>
        <taxon>Thermotogales</taxon>
        <taxon>Fervidobacteriaceae</taxon>
        <taxon>Fervidobacterium</taxon>
    </lineage>
</organism>
<dbReference type="InterPro" id="IPR019282">
    <property type="entry name" value="Glycoamylase-like_cons_dom"/>
</dbReference>
<accession>A0A172T265</accession>
<feature type="domain" description="Glycoamylase-like" evidence="1">
    <location>
        <begin position="7"/>
        <end position="89"/>
    </location>
</feature>
<evidence type="ECO:0000259" key="1">
    <source>
        <dbReference type="Pfam" id="PF10091"/>
    </source>
</evidence>
<dbReference type="PATRIC" id="fig|93466.3.peg.625"/>
<dbReference type="AlphaFoldDB" id="A0A172T265"/>
<sequence length="107" mass="12603">MKTKNNRYGTVPPCGAIGSVVFTPDIVEETVRYYFEHVPQLWGYYGFKDAFNLDRDWVSRIYIGIDKGIELLMIENYKTGLLWDITMRNKYIKDGLQKLSFHQTNKE</sequence>
<dbReference type="Proteomes" id="UP000077096">
    <property type="component" value="Chromosome"/>
</dbReference>
<evidence type="ECO:0000313" key="2">
    <source>
        <dbReference type="EMBL" id="ANE41054.1"/>
    </source>
</evidence>
<dbReference type="KEGG" id="fng:JM64_02870"/>
<dbReference type="EMBL" id="CP011393">
    <property type="protein sequence ID" value="ANE41054.1"/>
    <property type="molecule type" value="Genomic_DNA"/>
</dbReference>
<dbReference type="Gene3D" id="1.50.10.140">
    <property type="match status" value="1"/>
</dbReference>
<name>A0A172T265_FERPE</name>
<protein>
    <recommendedName>
        <fullName evidence="1">Glycoamylase-like domain-containing protein</fullName>
    </recommendedName>
</protein>
<gene>
    <name evidence="2" type="ORF">JM64_02870</name>
</gene>
<reference evidence="2 3" key="1">
    <citation type="submission" date="2014-08" db="EMBL/GenBank/DDBJ databases">
        <title>Fervidobacterium pennivorans DYC genome.</title>
        <authorList>
            <person name="Wushke S."/>
        </authorList>
    </citation>
    <scope>NUCLEOTIDE SEQUENCE [LARGE SCALE GENOMIC DNA]</scope>
    <source>
        <strain evidence="2 3">DYC</strain>
    </source>
</reference>
<evidence type="ECO:0000313" key="3">
    <source>
        <dbReference type="Proteomes" id="UP000077096"/>
    </source>
</evidence>
<dbReference type="Pfam" id="PF10091">
    <property type="entry name" value="Glycoamylase"/>
    <property type="match status" value="1"/>
</dbReference>